<dbReference type="Pfam" id="PF07963">
    <property type="entry name" value="N_methyl"/>
    <property type="match status" value="1"/>
</dbReference>
<evidence type="ECO:0000256" key="4">
    <source>
        <dbReference type="ARBA" id="ARBA00023157"/>
    </source>
</evidence>
<dbReference type="AlphaFoldDB" id="A0A3P2A284"/>
<evidence type="ECO:0000256" key="5">
    <source>
        <dbReference type="RuleBase" id="RU000389"/>
    </source>
</evidence>
<dbReference type="SUPFAM" id="SSF54523">
    <property type="entry name" value="Pili subunits"/>
    <property type="match status" value="1"/>
</dbReference>
<dbReference type="OrthoDB" id="8607132at2"/>
<protein>
    <submittedName>
        <fullName evidence="7">Pilin</fullName>
    </submittedName>
</protein>
<comment type="subunit">
    <text evidence="2">The pili are polar flexible filaments of about 5.4 nanometers diameter and 2.5 micrometers average length; they consist of only a single polypeptide chain arranged in a helical configuration of five subunits per turn in the assembled pilus.</text>
</comment>
<evidence type="ECO:0000256" key="2">
    <source>
        <dbReference type="ARBA" id="ARBA00011156"/>
    </source>
</evidence>
<keyword evidence="6" id="KW-1133">Transmembrane helix</keyword>
<sequence length="162" mass="16711">MKTLQKGFTLIELMIVIAIIGILAAIALPMYQDYISKSQTTRVVGELAAAKTAVDAALFDGKKPVAGSNVTKTSLAPVGLKTGDDDGTDVRSNLLGSIEVKGFTSGEGSLEGVLGSNANKDIHGAVIIQARSAEGVWSCTVKQGAATGWKDKFIPSGCVKGT</sequence>
<keyword evidence="5" id="KW-0281">Fimbrium</keyword>
<dbReference type="Proteomes" id="UP000269923">
    <property type="component" value="Unassembled WGS sequence"/>
</dbReference>
<gene>
    <name evidence="7" type="ORF">EII21_08530</name>
</gene>
<evidence type="ECO:0000313" key="8">
    <source>
        <dbReference type="Proteomes" id="UP000269923"/>
    </source>
</evidence>
<dbReference type="PROSITE" id="PS00409">
    <property type="entry name" value="PROKAR_NTER_METHYL"/>
    <property type="match status" value="1"/>
</dbReference>
<organism evidence="7 8">
    <name type="scientific">Conchiformibius steedae</name>
    <dbReference type="NCBI Taxonomy" id="153493"/>
    <lineage>
        <taxon>Bacteria</taxon>
        <taxon>Pseudomonadati</taxon>
        <taxon>Pseudomonadota</taxon>
        <taxon>Betaproteobacteria</taxon>
        <taxon>Neisseriales</taxon>
        <taxon>Neisseriaceae</taxon>
        <taxon>Conchiformibius</taxon>
    </lineage>
</organism>
<evidence type="ECO:0000256" key="6">
    <source>
        <dbReference type="SAM" id="Phobius"/>
    </source>
</evidence>
<dbReference type="InterPro" id="IPR012902">
    <property type="entry name" value="N_methyl_site"/>
</dbReference>
<feature type="transmembrane region" description="Helical" evidence="6">
    <location>
        <begin position="7"/>
        <end position="31"/>
    </location>
</feature>
<dbReference type="Pfam" id="PF00114">
    <property type="entry name" value="Pilin"/>
    <property type="match status" value="1"/>
</dbReference>
<dbReference type="PANTHER" id="PTHR30093">
    <property type="entry name" value="GENERAL SECRETION PATHWAY PROTEIN G"/>
    <property type="match status" value="1"/>
</dbReference>
<dbReference type="InterPro" id="IPR045584">
    <property type="entry name" value="Pilin-like"/>
</dbReference>
<dbReference type="NCBIfam" id="TIGR02532">
    <property type="entry name" value="IV_pilin_GFxxxE"/>
    <property type="match status" value="1"/>
</dbReference>
<dbReference type="GO" id="GO:0015628">
    <property type="term" value="P:protein secretion by the type II secretion system"/>
    <property type="evidence" value="ECO:0007669"/>
    <property type="project" value="InterPro"/>
</dbReference>
<dbReference type="EMBL" id="RQYC01000014">
    <property type="protein sequence ID" value="RRD89542.1"/>
    <property type="molecule type" value="Genomic_DNA"/>
</dbReference>
<keyword evidence="6" id="KW-0812">Transmembrane</keyword>
<reference evidence="7 8" key="1">
    <citation type="submission" date="2018-11" db="EMBL/GenBank/DDBJ databases">
        <title>Genomes From Bacteria Associated with the Canine Oral Cavity: a Test Case for Automated Genome-Based Taxonomic Assignment.</title>
        <authorList>
            <person name="Coil D.A."/>
            <person name="Jospin G."/>
            <person name="Darling A.E."/>
            <person name="Wallis C."/>
            <person name="Davis I.J."/>
            <person name="Harris S."/>
            <person name="Eisen J.A."/>
            <person name="Holcombe L.J."/>
            <person name="O'Flynn C."/>
        </authorList>
    </citation>
    <scope>NUCLEOTIDE SEQUENCE [LARGE SCALE GENOMIC DNA]</scope>
    <source>
        <strain evidence="7 8">COT-280</strain>
    </source>
</reference>
<keyword evidence="4" id="KW-1015">Disulfide bond</keyword>
<keyword evidence="3" id="KW-0488">Methylation</keyword>
<dbReference type="PRINTS" id="PR00813">
    <property type="entry name" value="BCTERIALGSPG"/>
</dbReference>
<comment type="caution">
    <text evidence="7">The sequence shown here is derived from an EMBL/GenBank/DDBJ whole genome shotgun (WGS) entry which is preliminary data.</text>
</comment>
<dbReference type="RefSeq" id="WP_124795605.1">
    <property type="nucleotide sequence ID" value="NZ_RQYC01000014.1"/>
</dbReference>
<keyword evidence="8" id="KW-1185">Reference proteome</keyword>
<dbReference type="GO" id="GO:0015627">
    <property type="term" value="C:type II protein secretion system complex"/>
    <property type="evidence" value="ECO:0007669"/>
    <property type="project" value="InterPro"/>
</dbReference>
<dbReference type="Gene3D" id="3.30.700.10">
    <property type="entry name" value="Glycoprotein, Type 4 Pilin"/>
    <property type="match status" value="1"/>
</dbReference>
<accession>A0A3P2A284</accession>
<dbReference type="InterPro" id="IPR001082">
    <property type="entry name" value="Pilin"/>
</dbReference>
<keyword evidence="6" id="KW-0472">Membrane</keyword>
<evidence type="ECO:0000313" key="7">
    <source>
        <dbReference type="EMBL" id="RRD89542.1"/>
    </source>
</evidence>
<dbReference type="GO" id="GO:0007155">
    <property type="term" value="P:cell adhesion"/>
    <property type="evidence" value="ECO:0007669"/>
    <property type="project" value="InterPro"/>
</dbReference>
<dbReference type="GO" id="GO:0009289">
    <property type="term" value="C:pilus"/>
    <property type="evidence" value="ECO:0007669"/>
    <property type="project" value="InterPro"/>
</dbReference>
<name>A0A3P2A284_9NEIS</name>
<evidence type="ECO:0000256" key="3">
    <source>
        <dbReference type="ARBA" id="ARBA00022481"/>
    </source>
</evidence>
<dbReference type="PANTHER" id="PTHR30093:SF34">
    <property type="entry name" value="PREPILIN PEPTIDASE-DEPENDENT PROTEIN D"/>
    <property type="match status" value="1"/>
</dbReference>
<evidence type="ECO:0000256" key="1">
    <source>
        <dbReference type="ARBA" id="ARBA00005233"/>
    </source>
</evidence>
<dbReference type="InterPro" id="IPR000983">
    <property type="entry name" value="Bac_GSPG_pilin"/>
</dbReference>
<proteinExistence type="inferred from homology"/>
<comment type="similarity">
    <text evidence="1 5">Belongs to the N-Me-Phe pilin family.</text>
</comment>